<evidence type="ECO:0000313" key="3">
    <source>
        <dbReference type="RefSeq" id="XP_014677503.1"/>
    </source>
</evidence>
<feature type="compositionally biased region" description="Low complexity" evidence="1">
    <location>
        <begin position="1455"/>
        <end position="1471"/>
    </location>
</feature>
<dbReference type="RefSeq" id="XP_014677509.1">
    <property type="nucleotide sequence ID" value="XM_014822023.1"/>
</dbReference>
<feature type="region of interest" description="Disordered" evidence="1">
    <location>
        <begin position="1056"/>
        <end position="1097"/>
    </location>
</feature>
<accession>A0ABM1EZ88</accession>
<evidence type="ECO:0000256" key="1">
    <source>
        <dbReference type="SAM" id="MobiDB-lite"/>
    </source>
</evidence>
<evidence type="ECO:0000313" key="6">
    <source>
        <dbReference type="RefSeq" id="XP_014677524.1"/>
    </source>
</evidence>
<feature type="region of interest" description="Disordered" evidence="1">
    <location>
        <begin position="1434"/>
        <end position="1477"/>
    </location>
</feature>
<dbReference type="RefSeq" id="XP_014677524.1">
    <property type="nucleotide sequence ID" value="XM_014822038.1"/>
</dbReference>
<feature type="compositionally biased region" description="Basic residues" evidence="1">
    <location>
        <begin position="1056"/>
        <end position="1074"/>
    </location>
</feature>
<protein>
    <submittedName>
        <fullName evidence="3 4">Uncharacterized protein LOC106817357</fullName>
    </submittedName>
</protein>
<feature type="region of interest" description="Disordered" evidence="1">
    <location>
        <begin position="1172"/>
        <end position="1195"/>
    </location>
</feature>
<feature type="compositionally biased region" description="Basic and acidic residues" evidence="1">
    <location>
        <begin position="1285"/>
        <end position="1299"/>
    </location>
</feature>
<evidence type="ECO:0000313" key="5">
    <source>
        <dbReference type="RefSeq" id="XP_014677517.1"/>
    </source>
</evidence>
<feature type="region of interest" description="Disordered" evidence="1">
    <location>
        <begin position="1"/>
        <end position="101"/>
    </location>
</feature>
<feature type="compositionally biased region" description="Basic and acidic residues" evidence="1">
    <location>
        <begin position="13"/>
        <end position="35"/>
    </location>
</feature>
<evidence type="ECO:0000313" key="4">
    <source>
        <dbReference type="RefSeq" id="XP_014677509.1"/>
    </source>
</evidence>
<feature type="region of interest" description="Disordered" evidence="1">
    <location>
        <begin position="884"/>
        <end position="1002"/>
    </location>
</feature>
<feature type="region of interest" description="Disordered" evidence="1">
    <location>
        <begin position="347"/>
        <end position="428"/>
    </location>
</feature>
<dbReference type="Proteomes" id="UP000695022">
    <property type="component" value="Unplaced"/>
</dbReference>
<organism evidence="2 4">
    <name type="scientific">Priapulus caudatus</name>
    <name type="common">Priapulid worm</name>
    <dbReference type="NCBI Taxonomy" id="37621"/>
    <lineage>
        <taxon>Eukaryota</taxon>
        <taxon>Metazoa</taxon>
        <taxon>Ecdysozoa</taxon>
        <taxon>Scalidophora</taxon>
        <taxon>Priapulida</taxon>
        <taxon>Priapulimorpha</taxon>
        <taxon>Priapulimorphida</taxon>
        <taxon>Priapulidae</taxon>
        <taxon>Priapulus</taxon>
    </lineage>
</organism>
<reference evidence="3 4" key="1">
    <citation type="submission" date="2025-05" db="UniProtKB">
        <authorList>
            <consortium name="RefSeq"/>
        </authorList>
    </citation>
    <scope>IDENTIFICATION</scope>
</reference>
<sequence length="1554" mass="173210">MTLKSKWKKLVLRPRDKRNAKETKKQTVSEPKAIEHGYMNAYDSEGRSAQSSSEEEAIPAQQLQVTSVDAAPPKPVRKIRPIPQLPTTKPPVEDASGEHVNDDSNECVAGAASDSNPNHTSEFFPRKMPHRYARRKFNNSNVKMTFGSTPDLRSPIDVFTRENIYENVMSTFGTPNNSKDISSTPNLCSDGLYMGNVLSTFMTPKAHRKHDGYSTDNELSSRRNKRLQRTLSSVSLPGKSDEPKNIFEQNSDDDYDLYTNKENDRGAPSTSSADVVSNNSTERKPSPRPRRKHSKGNEGAVTQEGCALAMTSLPQSTEKEASQQNTAAAITSEMLATVKLRPKSGRATEIPTVPAPPVSKTSAPVARRPRSPLKRSAAFYGAPITAMPPDADAPPRADVPARSSLRDDARCKSASADARADAPPSRGRAACGLKTVKSEADILSYQLGGGDLYFIPDATPDLSRKEYDTGYETNMESGYTSEASIRSKGAILQQVKHSASISSTDAKLPAPEMLREKAAAVTTELTEAHSAAAKQGTGAGESVAKQRANSLSSSILAAAASRKSVQKQSSQVEALHTDVSSSEDAALKEGRRGGRGEGGGEGGGGGGEIFPWDCGAPVKSVKEMPARAVDDIQPKREFLADVPKSPRVINKVSSVHLSALSDAISKRSMQLKATSVDDVENTVSFSEQTDSKHGRHLKATSVDDIDDTVGFPEPNKSKRSMQLKATSVDNIDDTVGYPEPNRSKRSMQLKATSIDDRDDTMSSPEQNDYHRSTKLKATYIDDRDDTMSSPEPNNSKRGTKLKATSIDDKDDTVSSNESLHYILEKRESQHINSNNTNAVIKHKNSHPAPTNPKIDKGETRGPPTAPKKPPKSAIAAAIEELHINGNRETNGMSNRPLERQNAAKKEHVNKDELTRRDIDSRVFNNRNAQSVGGEQESRYYNSRHDRSSDRDVNMRRNNDRREHSNDRNMDIRPNNGRRDQSNDRELDTRRHYGRRNHAHDKEFVPKHYNHRFDQSHDSEINNARPHGHQSKNVGIQGKKHQENMLSDNDNDAKAQFTRRPRGRTPKHIAKHHYPRSVGASDYALSSSETEADASYEGHQSDTIYGVYQPPAGHFHPPNNSRAGHVPERLDMHMTHNPRNDYVDASRYSSPSEYYREMTRDHDRYENSRRYYAGRKSPARTAHQYPNPHRWSDPAQYARSVADYNRRDSRANHSYQTELRGRQAQANIPWSGDWSPVVQRRRQPPQRRQRDDWSPDVPSRARLSRSRNDLSEWSPDVSRKPGKQTHQREDSGDWSRETRRASAPAGKSRDQSEDRSSEDYLSDEEELKRTLESYGYVGGKTAKKLESLTQMLDVRRKEKRIAASEEGIYSEIYDTVPLAAKKTMRVSRTEPDLNSLVLPDGVTSANELRMQQGLKSSQPGKTVREVKNASKANRQAAGVYEKSQMHKSKSVTSLATQRTVTSQARSSRSTRTVNSSIANPDATYRDKSIKKWTEKDVADWITSIKLKKFKPCFRHIDGPKIMIMAKQRFPGLNATFKETAIMQQSLSKIRHGTGY</sequence>
<feature type="compositionally biased region" description="Basic residues" evidence="1">
    <location>
        <begin position="1"/>
        <end position="12"/>
    </location>
</feature>
<evidence type="ECO:0000313" key="2">
    <source>
        <dbReference type="Proteomes" id="UP000695022"/>
    </source>
</evidence>
<name>A0ABM1EZ88_PRICU</name>
<feature type="compositionally biased region" description="Basic and acidic residues" evidence="1">
    <location>
        <begin position="585"/>
        <end position="595"/>
    </location>
</feature>
<dbReference type="RefSeq" id="XP_014677517.1">
    <property type="nucleotide sequence ID" value="XM_014822031.1"/>
</dbReference>
<feature type="compositionally biased region" description="Low complexity" evidence="1">
    <location>
        <begin position="412"/>
        <end position="428"/>
    </location>
</feature>
<dbReference type="RefSeq" id="XP_014677503.1">
    <property type="nucleotide sequence ID" value="XM_014822017.1"/>
</dbReference>
<feature type="compositionally biased region" description="Polar residues" evidence="1">
    <location>
        <begin position="268"/>
        <end position="280"/>
    </location>
</feature>
<feature type="compositionally biased region" description="Polar residues" evidence="1">
    <location>
        <begin position="922"/>
        <end position="932"/>
    </location>
</feature>
<feature type="compositionally biased region" description="Gly residues" evidence="1">
    <location>
        <begin position="596"/>
        <end position="608"/>
    </location>
</feature>
<feature type="compositionally biased region" description="Polar residues" evidence="1">
    <location>
        <begin position="787"/>
        <end position="796"/>
    </location>
</feature>
<dbReference type="SUPFAM" id="SSF47769">
    <property type="entry name" value="SAM/Pointed domain"/>
    <property type="match status" value="1"/>
</dbReference>
<feature type="compositionally biased region" description="Basic and acidic residues" evidence="1">
    <location>
        <begin position="896"/>
        <end position="920"/>
    </location>
</feature>
<dbReference type="InterPro" id="IPR013761">
    <property type="entry name" value="SAM/pointed_sf"/>
</dbReference>
<feature type="region of interest" description="Disordered" evidence="1">
    <location>
        <begin position="207"/>
        <end position="301"/>
    </location>
</feature>
<dbReference type="Gene3D" id="1.10.150.50">
    <property type="entry name" value="Transcription Factor, Ets-1"/>
    <property type="match status" value="1"/>
</dbReference>
<feature type="region of interest" description="Disordered" evidence="1">
    <location>
        <begin position="1217"/>
        <end position="1325"/>
    </location>
</feature>
<keyword evidence="2" id="KW-1185">Reference proteome</keyword>
<dbReference type="GeneID" id="106817357"/>
<feature type="compositionally biased region" description="Basic and acidic residues" evidence="1">
    <location>
        <begin position="942"/>
        <end position="990"/>
    </location>
</feature>
<feature type="compositionally biased region" description="Basic and acidic residues" evidence="1">
    <location>
        <begin position="1306"/>
        <end position="1317"/>
    </location>
</feature>
<feature type="compositionally biased region" description="Low complexity" evidence="1">
    <location>
        <begin position="382"/>
        <end position="401"/>
    </location>
</feature>
<proteinExistence type="predicted"/>
<feature type="region of interest" description="Disordered" evidence="1">
    <location>
        <begin position="685"/>
        <end position="815"/>
    </location>
</feature>
<feature type="region of interest" description="Disordered" evidence="1">
    <location>
        <begin position="568"/>
        <end position="610"/>
    </location>
</feature>
<gene>
    <name evidence="3 4 5 6" type="primary">LOC106817357</name>
</gene>
<feature type="region of interest" description="Disordered" evidence="1">
    <location>
        <begin position="521"/>
        <end position="545"/>
    </location>
</feature>
<feature type="region of interest" description="Disordered" evidence="1">
    <location>
        <begin position="840"/>
        <end position="872"/>
    </location>
</feature>